<dbReference type="GO" id="GO:0008795">
    <property type="term" value="F:NAD+ synthase activity"/>
    <property type="evidence" value="ECO:0007669"/>
    <property type="project" value="UniProtKB-UniRule"/>
</dbReference>
<evidence type="ECO:0000256" key="5">
    <source>
        <dbReference type="ARBA" id="ARBA00022840"/>
    </source>
</evidence>
<dbReference type="GO" id="GO:0004359">
    <property type="term" value="F:glutaminase activity"/>
    <property type="evidence" value="ECO:0007669"/>
    <property type="project" value="InterPro"/>
</dbReference>
<protein>
    <recommendedName>
        <fullName evidence="7 8">Glutamine-dependent NAD(+) synthetase</fullName>
        <ecNumber evidence="7 8">6.3.5.1</ecNumber>
    </recommendedName>
    <alternativeName>
        <fullName evidence="7 8">NAD(+) synthase [glutamine-hydrolyzing]</fullName>
    </alternativeName>
</protein>
<dbReference type="InterPro" id="IPR014729">
    <property type="entry name" value="Rossmann-like_a/b/a_fold"/>
</dbReference>
<dbReference type="InterPro" id="IPR003010">
    <property type="entry name" value="C-N_Hydrolase"/>
</dbReference>
<feature type="binding site" evidence="7">
    <location>
        <position position="382"/>
    </location>
    <ligand>
        <name>ATP</name>
        <dbReference type="ChEBI" id="CHEBI:30616"/>
    </ligand>
</feature>
<comment type="similarity">
    <text evidence="9">Belongs to the NAD synthetase family.</text>
</comment>
<proteinExistence type="inferred from homology"/>
<feature type="domain" description="CN hydrolase" evidence="10">
    <location>
        <begin position="1"/>
        <end position="235"/>
    </location>
</feature>
<dbReference type="Proteomes" id="UP000032430">
    <property type="component" value="Chromosome I"/>
</dbReference>
<dbReference type="SUPFAM" id="SSF56317">
    <property type="entry name" value="Carbon-nitrogen hydrolase"/>
    <property type="match status" value="1"/>
</dbReference>
<keyword evidence="3 7" id="KW-0436">Ligase</keyword>
<feature type="binding site" evidence="7">
    <location>
        <position position="358"/>
    </location>
    <ligand>
        <name>deamido-NAD(+)</name>
        <dbReference type="ChEBI" id="CHEBI:58437"/>
        <note>ligand shared between two neighboring subunits</note>
    </ligand>
</feature>
<evidence type="ECO:0000256" key="9">
    <source>
        <dbReference type="RuleBase" id="RU003811"/>
    </source>
</evidence>
<dbReference type="Pfam" id="PF00795">
    <property type="entry name" value="CN_hydrolase"/>
    <property type="match status" value="1"/>
</dbReference>
<dbReference type="CDD" id="cd00553">
    <property type="entry name" value="NAD_synthase"/>
    <property type="match status" value="1"/>
</dbReference>
<organism evidence="11 12">
    <name type="scientific">Legionella fallonii LLAP-10</name>
    <dbReference type="NCBI Taxonomy" id="1212491"/>
    <lineage>
        <taxon>Bacteria</taxon>
        <taxon>Pseudomonadati</taxon>
        <taxon>Pseudomonadota</taxon>
        <taxon>Gammaproteobacteria</taxon>
        <taxon>Legionellales</taxon>
        <taxon>Legionellaceae</taxon>
        <taxon>Legionella</taxon>
    </lineage>
</organism>
<dbReference type="CDD" id="cd07570">
    <property type="entry name" value="GAT_Gln-NAD-synth"/>
    <property type="match status" value="1"/>
</dbReference>
<dbReference type="Gene3D" id="3.60.110.10">
    <property type="entry name" value="Carbon-nitrogen hydrolase"/>
    <property type="match status" value="1"/>
</dbReference>
<comment type="pathway">
    <text evidence="1 7 8">Cofactor biosynthesis; NAD(+) biosynthesis; NAD(+) from deamido-NAD(+) (L-Gln route): step 1/1.</text>
</comment>
<dbReference type="GO" id="GO:0009435">
    <property type="term" value="P:NAD+ biosynthetic process"/>
    <property type="evidence" value="ECO:0007669"/>
    <property type="project" value="UniProtKB-UniRule"/>
</dbReference>
<gene>
    <name evidence="7 11" type="primary">nadE</name>
    <name evidence="11" type="ORF">LFA_2101</name>
</gene>
<dbReference type="KEGG" id="lfa:LFA_2101"/>
<comment type="caution">
    <text evidence="7">Lacks conserved residue(s) required for the propagation of feature annotation.</text>
</comment>
<keyword evidence="4 7" id="KW-0547">Nucleotide-binding</keyword>
<keyword evidence="12" id="KW-1185">Reference proteome</keyword>
<evidence type="ECO:0000256" key="7">
    <source>
        <dbReference type="HAMAP-Rule" id="MF_02090"/>
    </source>
</evidence>
<dbReference type="InterPro" id="IPR022310">
    <property type="entry name" value="NAD/GMP_synthase"/>
</dbReference>
<dbReference type="GO" id="GO:0003952">
    <property type="term" value="F:NAD+ synthase (glutamine-hydrolyzing) activity"/>
    <property type="evidence" value="ECO:0007669"/>
    <property type="project" value="UniProtKB-UniRule"/>
</dbReference>
<comment type="catalytic activity">
    <reaction evidence="7 8">
        <text>deamido-NAD(+) + L-glutamine + ATP + H2O = L-glutamate + AMP + diphosphate + NAD(+) + H(+)</text>
        <dbReference type="Rhea" id="RHEA:24384"/>
        <dbReference type="ChEBI" id="CHEBI:15377"/>
        <dbReference type="ChEBI" id="CHEBI:15378"/>
        <dbReference type="ChEBI" id="CHEBI:29985"/>
        <dbReference type="ChEBI" id="CHEBI:30616"/>
        <dbReference type="ChEBI" id="CHEBI:33019"/>
        <dbReference type="ChEBI" id="CHEBI:57540"/>
        <dbReference type="ChEBI" id="CHEBI:58359"/>
        <dbReference type="ChEBI" id="CHEBI:58437"/>
        <dbReference type="ChEBI" id="CHEBI:456215"/>
        <dbReference type="EC" id="6.3.5.1"/>
    </reaction>
</comment>
<evidence type="ECO:0000256" key="3">
    <source>
        <dbReference type="ARBA" id="ARBA00022598"/>
    </source>
</evidence>
<dbReference type="GO" id="GO:0005737">
    <property type="term" value="C:cytoplasm"/>
    <property type="evidence" value="ECO:0007669"/>
    <property type="project" value="InterPro"/>
</dbReference>
<dbReference type="STRING" id="1212491.LFA_2101"/>
<feature type="binding site" evidence="7">
    <location>
        <position position="172"/>
    </location>
    <ligand>
        <name>L-glutamine</name>
        <dbReference type="ChEBI" id="CHEBI:58359"/>
    </ligand>
</feature>
<feature type="active site" description="Proton acceptor; for glutaminase activity" evidence="7">
    <location>
        <position position="36"/>
    </location>
</feature>
<dbReference type="InterPro" id="IPR036526">
    <property type="entry name" value="C-N_Hydrolase_sf"/>
</dbReference>
<feature type="active site" description="For glutaminase activity" evidence="7">
    <location>
        <position position="103"/>
    </location>
</feature>
<evidence type="ECO:0000256" key="6">
    <source>
        <dbReference type="ARBA" id="ARBA00023027"/>
    </source>
</evidence>
<feature type="binding site" evidence="7">
    <location>
        <position position="109"/>
    </location>
    <ligand>
        <name>L-glutamine</name>
        <dbReference type="ChEBI" id="CHEBI:58359"/>
    </ligand>
</feature>
<dbReference type="UniPathway" id="UPA00253">
    <property type="reaction ID" value="UER00334"/>
</dbReference>
<comment type="function">
    <text evidence="7">Catalyzes the ATP-dependent amidation of deamido-NAD to form NAD. Uses L-glutamine as a nitrogen source.</text>
</comment>
<dbReference type="FunFam" id="3.40.50.620:FF:000106">
    <property type="entry name" value="Glutamine-dependent NAD(+) synthetase"/>
    <property type="match status" value="1"/>
</dbReference>
<evidence type="ECO:0000313" key="12">
    <source>
        <dbReference type="Proteomes" id="UP000032430"/>
    </source>
</evidence>
<feature type="active site" description="Nucleophile; for glutaminase activity" evidence="7">
    <location>
        <position position="140"/>
    </location>
</feature>
<dbReference type="PROSITE" id="PS50263">
    <property type="entry name" value="CN_HYDROLASE"/>
    <property type="match status" value="1"/>
</dbReference>
<dbReference type="PIRSF" id="PIRSF006630">
    <property type="entry name" value="NADS_GAT"/>
    <property type="match status" value="1"/>
</dbReference>
<evidence type="ECO:0000313" key="11">
    <source>
        <dbReference type="EMBL" id="CEG57486.1"/>
    </source>
</evidence>
<dbReference type="AlphaFoldDB" id="A0A098G683"/>
<keyword evidence="6 7" id="KW-0520">NAD</keyword>
<evidence type="ECO:0000256" key="1">
    <source>
        <dbReference type="ARBA" id="ARBA00005188"/>
    </source>
</evidence>
<evidence type="ECO:0000259" key="10">
    <source>
        <dbReference type="PROSITE" id="PS50263"/>
    </source>
</evidence>
<sequence>MAQINPTVGAIESNCKKIIAIINDHQVQHDVIIFPELALTGYPPEDLLFRKEFHQAVTKNLKIIQEATKECHVIIGHPMQIDEYCYNAASIFYKGQKTHEYHKQNLPNYEVFDESRYFTPGKKDPCILEILGYKIGVIICEDLWHPGPAEDLLHQGISVLIVINASPFDFSKYDRRRTLLRSYAEQGISIIYVNQIGGQDELLFDGQSIAIDKKGNVCSRAPAFEEDLRSVQINHNEVTGSITPLLSNEALIYKALVCGTRDYVRKNNFPGALVGLSGGIDSALTLTVAVDALGADQVHAVMMPSQYTVSMSNEDALQQIEKLNVSHSILPIEPTYNTLMSTLEPVFKGLPLDTTEENVQARIRGILLMALSNKTGKIVLTTSNKSETAVGYATLYGDMAGGFAVLKDVLKTQVYNLANYRNSITEVIPQRVIDRAPSAELKDNQTDQDSLPEYAVLDAIITAYMEEDLSPDEIIEQGFNPEIVQRVVTLIKRNEYKRRQAAPGIKISPIAFGKDWRYPITNGFK</sequence>
<dbReference type="InterPro" id="IPR003694">
    <property type="entry name" value="NAD_synthase"/>
</dbReference>
<dbReference type="Gene3D" id="3.40.50.620">
    <property type="entry name" value="HUPs"/>
    <property type="match status" value="1"/>
</dbReference>
<dbReference type="NCBIfam" id="NF010588">
    <property type="entry name" value="PRK13981.1"/>
    <property type="match status" value="1"/>
</dbReference>
<feature type="binding site" evidence="7">
    <location>
        <position position="166"/>
    </location>
    <ligand>
        <name>L-glutamine</name>
        <dbReference type="ChEBI" id="CHEBI:58359"/>
    </ligand>
</feature>
<comment type="similarity">
    <text evidence="2 7 8">In the C-terminal section; belongs to the NAD synthetase family.</text>
</comment>
<evidence type="ECO:0000256" key="2">
    <source>
        <dbReference type="ARBA" id="ARBA00007145"/>
    </source>
</evidence>
<dbReference type="HAMAP" id="MF_02090">
    <property type="entry name" value="NadE_glutamine_dep"/>
    <property type="match status" value="1"/>
</dbReference>
<dbReference type="GO" id="GO:0005524">
    <property type="term" value="F:ATP binding"/>
    <property type="evidence" value="ECO:0007669"/>
    <property type="project" value="UniProtKB-UniRule"/>
</dbReference>
<dbReference type="EC" id="6.3.5.1" evidence="7 8"/>
<dbReference type="HOGENOM" id="CLU_022313_2_0_6"/>
<feature type="binding site" evidence="7">
    <location>
        <begin position="275"/>
        <end position="282"/>
    </location>
    <ligand>
        <name>ATP</name>
        <dbReference type="ChEBI" id="CHEBI:30616"/>
    </ligand>
</feature>
<dbReference type="NCBIfam" id="TIGR00552">
    <property type="entry name" value="nadE"/>
    <property type="match status" value="1"/>
</dbReference>
<dbReference type="SUPFAM" id="SSF52402">
    <property type="entry name" value="Adenine nucleotide alpha hydrolases-like"/>
    <property type="match status" value="1"/>
</dbReference>
<dbReference type="InterPro" id="IPR014445">
    <property type="entry name" value="Gln-dep_NAD_synthase"/>
</dbReference>
<feature type="binding site" evidence="7">
    <location>
        <position position="497"/>
    </location>
    <ligand>
        <name>deamido-NAD(+)</name>
        <dbReference type="ChEBI" id="CHEBI:58437"/>
        <note>ligand shared between two neighboring subunits</note>
    </ligand>
</feature>
<name>A0A098G683_9GAMM</name>
<evidence type="ECO:0000256" key="4">
    <source>
        <dbReference type="ARBA" id="ARBA00022741"/>
    </source>
</evidence>
<dbReference type="PANTHER" id="PTHR23090">
    <property type="entry name" value="NH 3 /GLUTAMINE-DEPENDENT NAD + SYNTHETASE"/>
    <property type="match status" value="1"/>
</dbReference>
<dbReference type="EMBL" id="LN614827">
    <property type="protein sequence ID" value="CEG57486.1"/>
    <property type="molecule type" value="Genomic_DNA"/>
</dbReference>
<dbReference type="Pfam" id="PF02540">
    <property type="entry name" value="NAD_synthase"/>
    <property type="match status" value="1"/>
</dbReference>
<dbReference type="PANTHER" id="PTHR23090:SF9">
    <property type="entry name" value="GLUTAMINE-DEPENDENT NAD(+) SYNTHETASE"/>
    <property type="match status" value="1"/>
</dbReference>
<keyword evidence="5 7" id="KW-0067">ATP-binding</keyword>
<feature type="binding site" evidence="7">
    <location>
        <position position="387"/>
    </location>
    <ligand>
        <name>deamido-NAD(+)</name>
        <dbReference type="ChEBI" id="CHEBI:58437"/>
        <note>ligand shared between two neighboring subunits</note>
    </ligand>
</feature>
<accession>A0A098G683</accession>
<evidence type="ECO:0000256" key="8">
    <source>
        <dbReference type="PIRNR" id="PIRNR006630"/>
    </source>
</evidence>
<reference evidence="12" key="1">
    <citation type="submission" date="2014-09" db="EMBL/GenBank/DDBJ databases">
        <authorList>
            <person name="Gomez-Valero L."/>
        </authorList>
    </citation>
    <scope>NUCLEOTIDE SEQUENCE [LARGE SCALE GENOMIC DNA]</scope>
    <source>
        <strain evidence="12">ATCC700992</strain>
    </source>
</reference>